<accession>A0A6C0BYI3</accession>
<protein>
    <submittedName>
        <fullName evidence="1">Uncharacterized protein</fullName>
    </submittedName>
</protein>
<dbReference type="EMBL" id="MN739280">
    <property type="protein sequence ID" value="QHS96881.1"/>
    <property type="molecule type" value="Genomic_DNA"/>
</dbReference>
<name>A0A6C0BYI3_9ZZZZ</name>
<sequence length="178" mass="19650">MSEMKNGYSGIHGVVRGLISCGSERTQELSDRISARNVPSSYLKPQFGMRPVSTKYAVMPILDRRAPATVPIVIPPTYNITQTFNPGTANAPWSGFPTHINDESKLRNQFFALQKGDQAVYVPSTSSDLYVGIVDSIVVDQPFPGLFAESEFSKFNPNVCNLGNEVFDNCTRVQLRNT</sequence>
<dbReference type="AlphaFoldDB" id="A0A6C0BYI3"/>
<evidence type="ECO:0000313" key="1">
    <source>
        <dbReference type="EMBL" id="QHS96881.1"/>
    </source>
</evidence>
<reference evidence="1" key="1">
    <citation type="journal article" date="2020" name="Nature">
        <title>Giant virus diversity and host interactions through global metagenomics.</title>
        <authorList>
            <person name="Schulz F."/>
            <person name="Roux S."/>
            <person name="Paez-Espino D."/>
            <person name="Jungbluth S."/>
            <person name="Walsh D.A."/>
            <person name="Denef V.J."/>
            <person name="McMahon K.D."/>
            <person name="Konstantinidis K.T."/>
            <person name="Eloe-Fadrosh E.A."/>
            <person name="Kyrpides N.C."/>
            <person name="Woyke T."/>
        </authorList>
    </citation>
    <scope>NUCLEOTIDE SEQUENCE</scope>
    <source>
        <strain evidence="1">GVMAG-M-3300020166-5</strain>
    </source>
</reference>
<organism evidence="1">
    <name type="scientific">viral metagenome</name>
    <dbReference type="NCBI Taxonomy" id="1070528"/>
    <lineage>
        <taxon>unclassified sequences</taxon>
        <taxon>metagenomes</taxon>
        <taxon>organismal metagenomes</taxon>
    </lineage>
</organism>
<proteinExistence type="predicted"/>